<feature type="compositionally biased region" description="Low complexity" evidence="8">
    <location>
        <begin position="710"/>
        <end position="721"/>
    </location>
</feature>
<dbReference type="InterPro" id="IPR051716">
    <property type="entry name" value="Plant_RL_S/T_kinase"/>
</dbReference>
<feature type="compositionally biased region" description="Basic and acidic residues" evidence="8">
    <location>
        <begin position="105"/>
        <end position="115"/>
    </location>
</feature>
<dbReference type="InterPro" id="IPR032675">
    <property type="entry name" value="LRR_dom_sf"/>
</dbReference>
<gene>
    <name evidence="10" type="ORF">CYCCA115_LOCUS10436</name>
</gene>
<dbReference type="FunFam" id="3.80.10.10:FF:000111">
    <property type="entry name" value="LRR receptor-like serine/threonine-protein kinase ERECTA"/>
    <property type="match status" value="1"/>
</dbReference>
<feature type="compositionally biased region" description="Pro residues" evidence="8">
    <location>
        <begin position="722"/>
        <end position="767"/>
    </location>
</feature>
<feature type="compositionally biased region" description="Polar residues" evidence="8">
    <location>
        <begin position="237"/>
        <end position="249"/>
    </location>
</feature>
<feature type="region of interest" description="Disordered" evidence="8">
    <location>
        <begin position="136"/>
        <end position="293"/>
    </location>
</feature>
<feature type="compositionally biased region" description="Polar residues" evidence="8">
    <location>
        <begin position="154"/>
        <end position="167"/>
    </location>
</feature>
<comment type="similarity">
    <text evidence="2">Belongs to the RLP family.</text>
</comment>
<feature type="transmembrane region" description="Helical" evidence="9">
    <location>
        <begin position="305"/>
        <end position="324"/>
    </location>
</feature>
<evidence type="ECO:0000256" key="6">
    <source>
        <dbReference type="ARBA" id="ARBA00022989"/>
    </source>
</evidence>
<dbReference type="Proteomes" id="UP001295423">
    <property type="component" value="Unassembled WGS sequence"/>
</dbReference>
<dbReference type="AlphaFoldDB" id="A0AAD2CUP0"/>
<feature type="region of interest" description="Disordered" evidence="8">
    <location>
        <begin position="699"/>
        <end position="781"/>
    </location>
</feature>
<feature type="compositionally biased region" description="Basic and acidic residues" evidence="8">
    <location>
        <begin position="215"/>
        <end position="236"/>
    </location>
</feature>
<dbReference type="PANTHER" id="PTHR48053:SF71">
    <property type="entry name" value="LEUCINE RICH REPEAT FAMILY PROTEIN, EXPRESSED"/>
    <property type="match status" value="1"/>
</dbReference>
<dbReference type="GO" id="GO:0016020">
    <property type="term" value="C:membrane"/>
    <property type="evidence" value="ECO:0007669"/>
    <property type="project" value="UniProtKB-SubCell"/>
</dbReference>
<feature type="compositionally biased region" description="Low complexity" evidence="8">
    <location>
        <begin position="768"/>
        <end position="780"/>
    </location>
</feature>
<keyword evidence="5" id="KW-0677">Repeat</keyword>
<dbReference type="Pfam" id="PF13855">
    <property type="entry name" value="LRR_8"/>
    <property type="match status" value="1"/>
</dbReference>
<feature type="compositionally biased region" description="Polar residues" evidence="8">
    <location>
        <begin position="183"/>
        <end position="199"/>
    </location>
</feature>
<evidence type="ECO:0000256" key="3">
    <source>
        <dbReference type="ARBA" id="ARBA00022692"/>
    </source>
</evidence>
<dbReference type="PANTHER" id="PTHR48053">
    <property type="entry name" value="LEUCINE RICH REPEAT FAMILY PROTEIN, EXPRESSED"/>
    <property type="match status" value="1"/>
</dbReference>
<dbReference type="SUPFAM" id="SSF52058">
    <property type="entry name" value="L domain-like"/>
    <property type="match status" value="1"/>
</dbReference>
<keyword evidence="3 9" id="KW-0812">Transmembrane</keyword>
<evidence type="ECO:0008006" key="12">
    <source>
        <dbReference type="Google" id="ProtNLM"/>
    </source>
</evidence>
<dbReference type="InterPro" id="IPR001611">
    <property type="entry name" value="Leu-rich_rpt"/>
</dbReference>
<feature type="region of interest" description="Disordered" evidence="8">
    <location>
        <begin position="354"/>
        <end position="428"/>
    </location>
</feature>
<evidence type="ECO:0000256" key="5">
    <source>
        <dbReference type="ARBA" id="ARBA00022737"/>
    </source>
</evidence>
<feature type="compositionally biased region" description="Polar residues" evidence="8">
    <location>
        <begin position="397"/>
        <end position="407"/>
    </location>
</feature>
<comment type="caution">
    <text evidence="10">The sequence shown here is derived from an EMBL/GenBank/DDBJ whole genome shotgun (WGS) entry which is preliminary data.</text>
</comment>
<keyword evidence="11" id="KW-1185">Reference proteome</keyword>
<comment type="subcellular location">
    <subcellularLocation>
        <location evidence="1">Membrane</location>
        <topology evidence="1">Single-pass membrane protein</topology>
    </subcellularLocation>
</comment>
<evidence type="ECO:0000256" key="8">
    <source>
        <dbReference type="SAM" id="MobiDB-lite"/>
    </source>
</evidence>
<dbReference type="EMBL" id="CAKOGP040001668">
    <property type="protein sequence ID" value="CAJ1946295.1"/>
    <property type="molecule type" value="Genomic_DNA"/>
</dbReference>
<evidence type="ECO:0000256" key="2">
    <source>
        <dbReference type="ARBA" id="ARBA00009592"/>
    </source>
</evidence>
<dbReference type="Gene3D" id="3.80.10.10">
    <property type="entry name" value="Ribonuclease Inhibitor"/>
    <property type="match status" value="1"/>
</dbReference>
<sequence length="900" mass="98252">MSSAAPSLPSSVSTGQEVSLGDDMEQLEKEYLREMLMEQGVIGKSKSRSKDVDSEDDSTLSGGQAPLIHKFDILHDLQKCEIKSQLENAPLPPTTEAEEEGDDDRESKAESKKVPSETGRISRILPTASIRKILSKAVPLTKKDKKGEGAIASNEDSLSEDSGSVTKILSEVPRGKSERVVAKQNSRTTSMLRSVSFSGKISGLVPSATQFRGKRNVEKRHETQKSEESTEVEDKSNPTTPQRPTTYMQPVTKDSDDSSDDRATVPETPPGFRGFIEIPDKQDDISGSEGDSDQPLLSMRQKYKIAACLAFFLVVALVICGVMLSNIRNDKSELSTQSEEFDSFDWTFKPTVQGSAAPSVSASPTFAPTTKGPTTSPSTSPTQFPTPTPSRMPTRLPSVQPSKSPTMSPTVTPIPTQTPSTSPTYTKGGNFTEIVSRVSPSTVDKISNPYTLQNSAFRWIIEDDLYFTYDEDRIIQRWVLALFSMSLSPATWSNGALQEDVFANWLDYTHECTWAVSSNDRLAECDENGVLRSLVFNNANLEGRIPTELYLLTSLRRLVLSGNDMDGRLDGRIGSLQQLEELALNHNMITGTIPSQISKLRNLESLALTANKFSGSIPEEIGELERLTSLDLRNNDLTGRVPEEIALISPLRKIELSENALRGEVPSIICFSLVIESFSTDCFGEVDCTCCTSCESGVTAPPSIAPPTSEPSSSPTRFPTLRPTPSPTRNPTRPPTPGPTPTPTVPKPTLPPTPGPTPAPTPRPSPEPTGATPAPTGSPTRCSFDDFLVARRSCYDVGETIEVEFANCDARRDDFFGLYPTNADPQSLDFPTLWLWSCGDQICRQLTSSARVGFDSGSEGIATWPLSEGNYKIFLIRNNNSGGPYQAFQETREFEVSNEC</sequence>
<evidence type="ECO:0000256" key="7">
    <source>
        <dbReference type="ARBA" id="ARBA00023136"/>
    </source>
</evidence>
<feature type="region of interest" description="Disordered" evidence="8">
    <location>
        <begin position="84"/>
        <end position="123"/>
    </location>
</feature>
<keyword evidence="6 9" id="KW-1133">Transmembrane helix</keyword>
<accession>A0AAD2CUP0</accession>
<evidence type="ECO:0000256" key="1">
    <source>
        <dbReference type="ARBA" id="ARBA00004167"/>
    </source>
</evidence>
<keyword evidence="7 9" id="KW-0472">Membrane</keyword>
<evidence type="ECO:0000313" key="10">
    <source>
        <dbReference type="EMBL" id="CAJ1946295.1"/>
    </source>
</evidence>
<feature type="compositionally biased region" description="Polar residues" evidence="8">
    <location>
        <begin position="354"/>
        <end position="367"/>
    </location>
</feature>
<feature type="region of interest" description="Disordered" evidence="8">
    <location>
        <begin position="1"/>
        <end position="65"/>
    </location>
</feature>
<feature type="compositionally biased region" description="Low complexity" evidence="8">
    <location>
        <begin position="408"/>
        <end position="426"/>
    </location>
</feature>
<feature type="compositionally biased region" description="Low complexity" evidence="8">
    <location>
        <begin position="1"/>
        <end position="13"/>
    </location>
</feature>
<evidence type="ECO:0000256" key="4">
    <source>
        <dbReference type="ARBA" id="ARBA00022729"/>
    </source>
</evidence>
<feature type="compositionally biased region" description="Low complexity" evidence="8">
    <location>
        <begin position="368"/>
        <end position="383"/>
    </location>
</feature>
<organism evidence="10 11">
    <name type="scientific">Cylindrotheca closterium</name>
    <dbReference type="NCBI Taxonomy" id="2856"/>
    <lineage>
        <taxon>Eukaryota</taxon>
        <taxon>Sar</taxon>
        <taxon>Stramenopiles</taxon>
        <taxon>Ochrophyta</taxon>
        <taxon>Bacillariophyta</taxon>
        <taxon>Bacillariophyceae</taxon>
        <taxon>Bacillariophycidae</taxon>
        <taxon>Bacillariales</taxon>
        <taxon>Bacillariaceae</taxon>
        <taxon>Cylindrotheca</taxon>
    </lineage>
</organism>
<feature type="compositionally biased region" description="Basic and acidic residues" evidence="8">
    <location>
        <begin position="253"/>
        <end position="264"/>
    </location>
</feature>
<reference evidence="10" key="1">
    <citation type="submission" date="2023-08" db="EMBL/GenBank/DDBJ databases">
        <authorList>
            <person name="Audoor S."/>
            <person name="Bilcke G."/>
        </authorList>
    </citation>
    <scope>NUCLEOTIDE SEQUENCE</scope>
</reference>
<protein>
    <recommendedName>
        <fullName evidence="12">L domain-like protein</fullName>
    </recommendedName>
</protein>
<evidence type="ECO:0000256" key="9">
    <source>
        <dbReference type="SAM" id="Phobius"/>
    </source>
</evidence>
<feature type="compositionally biased region" description="Basic and acidic residues" evidence="8">
    <location>
        <begin position="26"/>
        <end position="36"/>
    </location>
</feature>
<keyword evidence="4" id="KW-0732">Signal</keyword>
<proteinExistence type="inferred from homology"/>
<evidence type="ECO:0000313" key="11">
    <source>
        <dbReference type="Proteomes" id="UP001295423"/>
    </source>
</evidence>
<name>A0AAD2CUP0_9STRA</name>